<feature type="domain" description="Myb-like" evidence="5">
    <location>
        <begin position="108"/>
        <end position="174"/>
    </location>
</feature>
<evidence type="ECO:0000256" key="3">
    <source>
        <dbReference type="ARBA" id="ARBA00025466"/>
    </source>
</evidence>
<dbReference type="EMBL" id="JACEEZ010011919">
    <property type="protein sequence ID" value="KAG0721043.1"/>
    <property type="molecule type" value="Genomic_DNA"/>
</dbReference>
<gene>
    <name evidence="6" type="ORF">GWK47_047238</name>
</gene>
<sequence>MVPQRILVALNNNKNHARPSQRIQPVLAALNNTENQSLRRLLNSNEEEPGRQNEDELELEKFCEVDMDVEIKEEEELTWNLCASSLQPSSQGQQLAQILALGGSIPAKKRIRKANWTEEETVLLLQLYKENTYVLKPNPYKIITNKTKTGTWELITRSLNETFPGCIRTKKEMRKEELVVVVIGLLLLLLLLLMFQ</sequence>
<evidence type="ECO:0000256" key="4">
    <source>
        <dbReference type="SAM" id="Phobius"/>
    </source>
</evidence>
<protein>
    <recommendedName>
        <fullName evidence="2">Regulatory protein zeste</fullName>
    </recommendedName>
</protein>
<feature type="transmembrane region" description="Helical" evidence="4">
    <location>
        <begin position="178"/>
        <end position="195"/>
    </location>
</feature>
<comment type="function">
    <text evidence="3">Involved in transvection phenomena (= synapsis-dependent gene expression), where the synaptic pairing of chromosomes carrying genes with which zeste interacts influences the expression of these genes. Zeste binds to DNA and stimulates transcription from a nearby promoter.</text>
</comment>
<organism evidence="6 7">
    <name type="scientific">Chionoecetes opilio</name>
    <name type="common">Atlantic snow crab</name>
    <name type="synonym">Cancer opilio</name>
    <dbReference type="NCBI Taxonomy" id="41210"/>
    <lineage>
        <taxon>Eukaryota</taxon>
        <taxon>Metazoa</taxon>
        <taxon>Ecdysozoa</taxon>
        <taxon>Arthropoda</taxon>
        <taxon>Crustacea</taxon>
        <taxon>Multicrustacea</taxon>
        <taxon>Malacostraca</taxon>
        <taxon>Eumalacostraca</taxon>
        <taxon>Eucarida</taxon>
        <taxon>Decapoda</taxon>
        <taxon>Pleocyemata</taxon>
        <taxon>Brachyura</taxon>
        <taxon>Eubrachyura</taxon>
        <taxon>Majoidea</taxon>
        <taxon>Majidae</taxon>
        <taxon>Chionoecetes</taxon>
    </lineage>
</organism>
<proteinExistence type="predicted"/>
<dbReference type="PROSITE" id="PS50090">
    <property type="entry name" value="MYB_LIKE"/>
    <property type="match status" value="1"/>
</dbReference>
<dbReference type="InterPro" id="IPR001005">
    <property type="entry name" value="SANT/Myb"/>
</dbReference>
<dbReference type="Proteomes" id="UP000770661">
    <property type="component" value="Unassembled WGS sequence"/>
</dbReference>
<keyword evidence="4" id="KW-1133">Transmembrane helix</keyword>
<keyword evidence="4" id="KW-0812">Transmembrane</keyword>
<accession>A0A8J4Y3W3</accession>
<reference evidence="6" key="1">
    <citation type="submission" date="2020-07" db="EMBL/GenBank/DDBJ databases">
        <title>The High-quality genome of the commercially important snow crab, Chionoecetes opilio.</title>
        <authorList>
            <person name="Jeong J.-H."/>
            <person name="Ryu S."/>
        </authorList>
    </citation>
    <scope>NUCLEOTIDE SEQUENCE</scope>
    <source>
        <strain evidence="6">MADBK_172401_WGS</strain>
        <tissue evidence="6">Digestive gland</tissue>
    </source>
</reference>
<comment type="subunit">
    <text evidence="1">Self-associates forming complexes of several hundred monomers.</text>
</comment>
<dbReference type="OrthoDB" id="6153541at2759"/>
<evidence type="ECO:0000313" key="7">
    <source>
        <dbReference type="Proteomes" id="UP000770661"/>
    </source>
</evidence>
<dbReference type="Pfam" id="PF13873">
    <property type="entry name" value="Myb_DNA-bind_5"/>
    <property type="match status" value="1"/>
</dbReference>
<keyword evidence="4" id="KW-0472">Membrane</keyword>
<evidence type="ECO:0000256" key="2">
    <source>
        <dbReference type="ARBA" id="ARBA00016807"/>
    </source>
</evidence>
<comment type="caution">
    <text evidence="6">The sequence shown here is derived from an EMBL/GenBank/DDBJ whole genome shotgun (WGS) entry which is preliminary data.</text>
</comment>
<evidence type="ECO:0000259" key="5">
    <source>
        <dbReference type="PROSITE" id="PS50090"/>
    </source>
</evidence>
<evidence type="ECO:0000256" key="1">
    <source>
        <dbReference type="ARBA" id="ARBA00011764"/>
    </source>
</evidence>
<dbReference type="AlphaFoldDB" id="A0A8J4Y3W3"/>
<keyword evidence="7" id="KW-1185">Reference proteome</keyword>
<name>A0A8J4Y3W3_CHIOP</name>
<dbReference type="InterPro" id="IPR028002">
    <property type="entry name" value="Myb_DNA-bind_5"/>
</dbReference>
<evidence type="ECO:0000313" key="6">
    <source>
        <dbReference type="EMBL" id="KAG0721043.1"/>
    </source>
</evidence>